<protein>
    <submittedName>
        <fullName evidence="1">Uncharacterized protein</fullName>
    </submittedName>
</protein>
<gene>
    <name evidence="1" type="ORF">BST29_16155</name>
</gene>
<accession>A0ABX3SQM5</accession>
<proteinExistence type="predicted"/>
<name>A0ABX3SQM5_MYCMA</name>
<comment type="caution">
    <text evidence="1">The sequence shown here is derived from an EMBL/GenBank/DDBJ whole genome shotgun (WGS) entry which is preliminary data.</text>
</comment>
<sequence>MPQVAAKLNFEPYHEPFLIGINAGHFNEHANDHAGLSRLHKLSAIMEILRANEAEPQPLARNMSLRIPLDNAVGFKPPATLAEESND</sequence>
<dbReference type="EMBL" id="MVHV01000016">
    <property type="protein sequence ID" value="ORA80671.1"/>
    <property type="molecule type" value="Genomic_DNA"/>
</dbReference>
<keyword evidence="2" id="KW-1185">Reference proteome</keyword>
<dbReference type="Proteomes" id="UP000243140">
    <property type="component" value="Unassembled WGS sequence"/>
</dbReference>
<organism evidence="1 2">
    <name type="scientific">Mycobacterium malmoense</name>
    <dbReference type="NCBI Taxonomy" id="1780"/>
    <lineage>
        <taxon>Bacteria</taxon>
        <taxon>Bacillati</taxon>
        <taxon>Actinomycetota</taxon>
        <taxon>Actinomycetes</taxon>
        <taxon>Mycobacteriales</taxon>
        <taxon>Mycobacteriaceae</taxon>
        <taxon>Mycobacterium</taxon>
    </lineage>
</organism>
<reference evidence="1 2" key="1">
    <citation type="submission" date="2017-02" db="EMBL/GenBank/DDBJ databases">
        <title>The new phylogeny of genus Mycobacterium.</title>
        <authorList>
            <person name="Tortoli E."/>
            <person name="Trovato A."/>
            <person name="Cirillo D.M."/>
        </authorList>
    </citation>
    <scope>NUCLEOTIDE SEQUENCE [LARGE SCALE GENOMIC DNA]</scope>
    <source>
        <strain evidence="1 2">IP1130001</strain>
    </source>
</reference>
<evidence type="ECO:0000313" key="1">
    <source>
        <dbReference type="EMBL" id="ORA80671.1"/>
    </source>
</evidence>
<evidence type="ECO:0000313" key="2">
    <source>
        <dbReference type="Proteomes" id="UP000243140"/>
    </source>
</evidence>